<reference evidence="8" key="2">
    <citation type="submission" date="2020-09" db="EMBL/GenBank/DDBJ databases">
        <authorList>
            <person name="Sun Q."/>
            <person name="Ohkuma M."/>
        </authorList>
    </citation>
    <scope>NUCLEOTIDE SEQUENCE</scope>
    <source>
        <strain evidence="8">JCM 30078</strain>
    </source>
</reference>
<dbReference type="Gene3D" id="3.40.640.10">
    <property type="entry name" value="Type I PLP-dependent aspartate aminotransferase-like (Major domain)"/>
    <property type="match status" value="1"/>
</dbReference>
<dbReference type="InterPro" id="IPR004839">
    <property type="entry name" value="Aminotransferase_I/II_large"/>
</dbReference>
<dbReference type="InterPro" id="IPR000796">
    <property type="entry name" value="Asp_trans"/>
</dbReference>
<dbReference type="PANTHER" id="PTHR11879:SF22">
    <property type="entry name" value="ASPARTATE AMINOTRANSFERASE, MITOCHONDRIAL"/>
    <property type="match status" value="1"/>
</dbReference>
<evidence type="ECO:0000313" key="8">
    <source>
        <dbReference type="EMBL" id="GGJ83380.1"/>
    </source>
</evidence>
<evidence type="ECO:0000256" key="5">
    <source>
        <dbReference type="ARBA" id="ARBA00022679"/>
    </source>
</evidence>
<accession>A0A917PLA3</accession>
<evidence type="ECO:0000313" key="9">
    <source>
        <dbReference type="Proteomes" id="UP000635983"/>
    </source>
</evidence>
<comment type="cofactor">
    <cofactor evidence="1">
        <name>pyridoxal 5'-phosphate</name>
        <dbReference type="ChEBI" id="CHEBI:597326"/>
    </cofactor>
</comment>
<feature type="domain" description="Aminotransferase class I/classII large" evidence="7">
    <location>
        <begin position="29"/>
        <end position="392"/>
    </location>
</feature>
<reference evidence="8" key="1">
    <citation type="journal article" date="2014" name="Int. J. Syst. Evol. Microbiol.">
        <title>Complete genome sequence of Corynebacterium casei LMG S-19264T (=DSM 44701T), isolated from a smear-ripened cheese.</title>
        <authorList>
            <consortium name="US DOE Joint Genome Institute (JGI-PGF)"/>
            <person name="Walter F."/>
            <person name="Albersmeier A."/>
            <person name="Kalinowski J."/>
            <person name="Ruckert C."/>
        </authorList>
    </citation>
    <scope>NUCLEOTIDE SEQUENCE</scope>
    <source>
        <strain evidence="8">JCM 30078</strain>
    </source>
</reference>
<comment type="subunit">
    <text evidence="3">Homodimer.</text>
</comment>
<evidence type="ECO:0000256" key="2">
    <source>
        <dbReference type="ARBA" id="ARBA00007441"/>
    </source>
</evidence>
<evidence type="ECO:0000256" key="3">
    <source>
        <dbReference type="ARBA" id="ARBA00011738"/>
    </source>
</evidence>
<dbReference type="EMBL" id="BMPO01000001">
    <property type="protein sequence ID" value="GGJ83380.1"/>
    <property type="molecule type" value="Genomic_DNA"/>
</dbReference>
<dbReference type="GO" id="GO:0033585">
    <property type="term" value="P:L-phenylalanine biosynthetic process from chorismate via phenylpyruvate"/>
    <property type="evidence" value="ECO:0007669"/>
    <property type="project" value="TreeGrafter"/>
</dbReference>
<keyword evidence="9" id="KW-1185">Reference proteome</keyword>
<dbReference type="PANTHER" id="PTHR11879">
    <property type="entry name" value="ASPARTATE AMINOTRANSFERASE"/>
    <property type="match status" value="1"/>
</dbReference>
<protein>
    <submittedName>
        <fullName evidence="8">Aromatic-amino-acid aminotransferase</fullName>
    </submittedName>
</protein>
<comment type="caution">
    <text evidence="8">The sequence shown here is derived from an EMBL/GenBank/DDBJ whole genome shotgun (WGS) entry which is preliminary data.</text>
</comment>
<dbReference type="Proteomes" id="UP000635983">
    <property type="component" value="Unassembled WGS sequence"/>
</dbReference>
<dbReference type="SUPFAM" id="SSF53383">
    <property type="entry name" value="PLP-dependent transferases"/>
    <property type="match status" value="1"/>
</dbReference>
<dbReference type="NCBIfam" id="NF006719">
    <property type="entry name" value="PRK09257.1"/>
    <property type="match status" value="1"/>
</dbReference>
<dbReference type="GO" id="GO:0042802">
    <property type="term" value="F:identical protein binding"/>
    <property type="evidence" value="ECO:0007669"/>
    <property type="project" value="TreeGrafter"/>
</dbReference>
<dbReference type="InterPro" id="IPR015424">
    <property type="entry name" value="PyrdxlP-dep_Trfase"/>
</dbReference>
<evidence type="ECO:0000259" key="7">
    <source>
        <dbReference type="Pfam" id="PF00155"/>
    </source>
</evidence>
<dbReference type="GO" id="GO:0004069">
    <property type="term" value="F:L-aspartate:2-oxoglutarate aminotransferase activity"/>
    <property type="evidence" value="ECO:0007669"/>
    <property type="project" value="TreeGrafter"/>
</dbReference>
<evidence type="ECO:0000256" key="6">
    <source>
        <dbReference type="ARBA" id="ARBA00022898"/>
    </source>
</evidence>
<dbReference type="Gene3D" id="3.90.1150.10">
    <property type="entry name" value="Aspartate Aminotransferase, domain 1"/>
    <property type="match status" value="1"/>
</dbReference>
<keyword evidence="6" id="KW-0663">Pyridoxal phosphate</keyword>
<evidence type="ECO:0000256" key="4">
    <source>
        <dbReference type="ARBA" id="ARBA00022576"/>
    </source>
</evidence>
<proteinExistence type="inferred from homology"/>
<dbReference type="CDD" id="cd00609">
    <property type="entry name" value="AAT_like"/>
    <property type="match status" value="1"/>
</dbReference>
<dbReference type="InterPro" id="IPR015421">
    <property type="entry name" value="PyrdxlP-dep_Trfase_major"/>
</dbReference>
<dbReference type="GO" id="GO:0030170">
    <property type="term" value="F:pyridoxal phosphate binding"/>
    <property type="evidence" value="ECO:0007669"/>
    <property type="project" value="InterPro"/>
</dbReference>
<keyword evidence="4 8" id="KW-0032">Aminotransferase</keyword>
<evidence type="ECO:0000256" key="1">
    <source>
        <dbReference type="ARBA" id="ARBA00001933"/>
    </source>
</evidence>
<dbReference type="AlphaFoldDB" id="A0A917PLA3"/>
<dbReference type="RefSeq" id="WP_188981706.1">
    <property type="nucleotide sequence ID" value="NZ_BMPO01000001.1"/>
</dbReference>
<name>A0A917PLA3_9PSED</name>
<dbReference type="Pfam" id="PF00155">
    <property type="entry name" value="Aminotran_1_2"/>
    <property type="match status" value="1"/>
</dbReference>
<dbReference type="GO" id="GO:0005829">
    <property type="term" value="C:cytosol"/>
    <property type="evidence" value="ECO:0007669"/>
    <property type="project" value="TreeGrafter"/>
</dbReference>
<keyword evidence="5" id="KW-0808">Transferase</keyword>
<sequence>MPVFDHLAQLPDDPILGLVALYANDTRASKMDLGVGIYKDPQGRTPVLKSVKAAEAWLLENESSKAYVSTAGVPGFENAIVPIALGASAASLVGERYAAIQTPGGTGGLRLMAEFLTRTAVKTVLVGVPTWPIHQPIFERVGLNVSTCAHLREDGTFNLEALLAGISELNTGDAVLLHACCHNPTGIDPTREQWHAILDAVKAKGVLPLFDMAYQGFGDGLDEDAWSLRLFCDALPEVLASVSCSKNFGIYRERTGALLISSDSTKTLAAVRSQVIDSARSLWSMPPSHGGQIVTHILGDGALKASWLAELNEMCERINSLRNGLCDALKAIDAFEPFQSLAVQKGMFSSLGMTPEYVLRIRETSGVYLVGSGRINVSGLSADRLDELAAALKAGLV</sequence>
<gene>
    <name evidence="8" type="primary">phhC</name>
    <name evidence="8" type="ORF">GCM10009304_06710</name>
</gene>
<organism evidence="8 9">
    <name type="scientific">Pseudomonas matsuisoli</name>
    <dbReference type="NCBI Taxonomy" id="1515666"/>
    <lineage>
        <taxon>Bacteria</taxon>
        <taxon>Pseudomonadati</taxon>
        <taxon>Pseudomonadota</taxon>
        <taxon>Gammaproteobacteria</taxon>
        <taxon>Pseudomonadales</taxon>
        <taxon>Pseudomonadaceae</taxon>
        <taxon>Pseudomonas</taxon>
    </lineage>
</organism>
<dbReference type="GO" id="GO:0004838">
    <property type="term" value="F:L-tyrosine-2-oxoglutarate transaminase activity"/>
    <property type="evidence" value="ECO:0007669"/>
    <property type="project" value="TreeGrafter"/>
</dbReference>
<dbReference type="InterPro" id="IPR015422">
    <property type="entry name" value="PyrdxlP-dep_Trfase_small"/>
</dbReference>
<comment type="similarity">
    <text evidence="2">Belongs to the class-I pyridoxal-phosphate-dependent aminotransferase family.</text>
</comment>
<dbReference type="PRINTS" id="PR00799">
    <property type="entry name" value="TRANSAMINASE"/>
</dbReference>